<evidence type="ECO:0000256" key="6">
    <source>
        <dbReference type="ARBA" id="ARBA00022490"/>
    </source>
</evidence>
<comment type="caution">
    <text evidence="13">The sequence shown here is derived from an EMBL/GenBank/DDBJ whole genome shotgun (WGS) entry which is preliminary data.</text>
</comment>
<evidence type="ECO:0000256" key="1">
    <source>
        <dbReference type="ARBA" id="ARBA00004123"/>
    </source>
</evidence>
<dbReference type="InterPro" id="IPR016181">
    <property type="entry name" value="Acyl_CoA_acyltransferase"/>
</dbReference>
<dbReference type="PANTHER" id="PTHR20531:SF1">
    <property type="entry name" value="N-ALPHA-ACETYLTRANSFERASE 40"/>
    <property type="match status" value="1"/>
</dbReference>
<dbReference type="GO" id="GO:0043998">
    <property type="term" value="F:histone H2A acetyltransferase activity"/>
    <property type="evidence" value="ECO:0007669"/>
    <property type="project" value="InterPro"/>
</dbReference>
<dbReference type="PROSITE" id="PS51186">
    <property type="entry name" value="GNAT"/>
    <property type="match status" value="1"/>
</dbReference>
<dbReference type="Gene3D" id="3.40.630.30">
    <property type="match status" value="1"/>
</dbReference>
<keyword evidence="9" id="KW-0012">Acyltransferase</keyword>
<sequence length="213" mass="24618">MDFTPKQRVRAALKAPSSDLQRLCEENTTQVLDLLYVARRSSELGAPLKQAVWSLLEKNMRVLCAASSLGWDAKKKHAEMFHRFSRFILVFQGPEPLAENLVAFSMFRFENEEEYCVLYCYELQVNEEMRGMGIGRCLMNVLECIGSEWRMQKLMLTVLKANKNAVKFYATVGFQIDVSSPTNFGYKEDYEILSRVLEEEDFDFEEAPPNTNH</sequence>
<dbReference type="PANTHER" id="PTHR20531">
    <property type="entry name" value="N-ALPHA-ACETYLTRANSFERASE 40"/>
    <property type="match status" value="1"/>
</dbReference>
<evidence type="ECO:0000256" key="9">
    <source>
        <dbReference type="ARBA" id="ARBA00023315"/>
    </source>
</evidence>
<comment type="catalytic activity">
    <reaction evidence="11">
        <text>N-terminal L-seryl-[histone H4] + acetyl-CoA = N-terminal N(alpha)-acetyl-L-seryl-[histone H4] + CoA + H(+)</text>
        <dbReference type="Rhea" id="RHEA:50596"/>
        <dbReference type="Rhea" id="RHEA-COMP:12740"/>
        <dbReference type="Rhea" id="RHEA-COMP:12743"/>
        <dbReference type="ChEBI" id="CHEBI:15378"/>
        <dbReference type="ChEBI" id="CHEBI:57287"/>
        <dbReference type="ChEBI" id="CHEBI:57288"/>
        <dbReference type="ChEBI" id="CHEBI:64738"/>
        <dbReference type="ChEBI" id="CHEBI:83690"/>
        <dbReference type="EC" id="2.3.1.257"/>
    </reaction>
</comment>
<dbReference type="AlphaFoldDB" id="A0A8H5B1A7"/>
<evidence type="ECO:0000256" key="7">
    <source>
        <dbReference type="ARBA" id="ARBA00022679"/>
    </source>
</evidence>
<dbReference type="GO" id="GO:0005634">
    <property type="term" value="C:nucleus"/>
    <property type="evidence" value="ECO:0007669"/>
    <property type="project" value="UniProtKB-SubCell"/>
</dbReference>
<keyword evidence="8" id="KW-0539">Nucleus</keyword>
<keyword evidence="14" id="KW-1185">Reference proteome</keyword>
<evidence type="ECO:0000256" key="3">
    <source>
        <dbReference type="ARBA" id="ARBA00008870"/>
    </source>
</evidence>
<reference evidence="13 14" key="1">
    <citation type="journal article" date="2020" name="ISME J.">
        <title>Uncovering the hidden diversity of litter-decomposition mechanisms in mushroom-forming fungi.</title>
        <authorList>
            <person name="Floudas D."/>
            <person name="Bentzer J."/>
            <person name="Ahren D."/>
            <person name="Johansson T."/>
            <person name="Persson P."/>
            <person name="Tunlid A."/>
        </authorList>
    </citation>
    <scope>NUCLEOTIDE SEQUENCE [LARGE SCALE GENOMIC DNA]</scope>
    <source>
        <strain evidence="13 14">CBS 175.51</strain>
    </source>
</reference>
<dbReference type="GO" id="GO:0005737">
    <property type="term" value="C:cytoplasm"/>
    <property type="evidence" value="ECO:0007669"/>
    <property type="project" value="UniProtKB-SubCell"/>
</dbReference>
<dbReference type="Proteomes" id="UP000541558">
    <property type="component" value="Unassembled WGS sequence"/>
</dbReference>
<evidence type="ECO:0000259" key="12">
    <source>
        <dbReference type="PROSITE" id="PS51186"/>
    </source>
</evidence>
<keyword evidence="6" id="KW-0963">Cytoplasm</keyword>
<evidence type="ECO:0000256" key="2">
    <source>
        <dbReference type="ARBA" id="ARBA00004496"/>
    </source>
</evidence>
<evidence type="ECO:0000256" key="11">
    <source>
        <dbReference type="ARBA" id="ARBA00049524"/>
    </source>
</evidence>
<evidence type="ECO:0000256" key="5">
    <source>
        <dbReference type="ARBA" id="ARBA00015043"/>
    </source>
</evidence>
<name>A0A8H5B1A7_9AGAR</name>
<dbReference type="EC" id="2.3.1.257" evidence="4"/>
<proteinExistence type="inferred from homology"/>
<evidence type="ECO:0000256" key="10">
    <source>
        <dbReference type="ARBA" id="ARBA00047821"/>
    </source>
</evidence>
<feature type="domain" description="N-acetyltransferase" evidence="12">
    <location>
        <begin position="46"/>
        <end position="203"/>
    </location>
</feature>
<dbReference type="GO" id="GO:1990189">
    <property type="term" value="F:protein N-terminal-serine acetyltransferase activity"/>
    <property type="evidence" value="ECO:0007669"/>
    <property type="project" value="UniProtKB-EC"/>
</dbReference>
<dbReference type="Pfam" id="PF00583">
    <property type="entry name" value="Acetyltransf_1"/>
    <property type="match status" value="1"/>
</dbReference>
<dbReference type="InterPro" id="IPR039949">
    <property type="entry name" value="NAA40"/>
</dbReference>
<evidence type="ECO:0000256" key="8">
    <source>
        <dbReference type="ARBA" id="ARBA00023242"/>
    </source>
</evidence>
<evidence type="ECO:0000313" key="13">
    <source>
        <dbReference type="EMBL" id="KAF5314183.1"/>
    </source>
</evidence>
<dbReference type="OrthoDB" id="424551at2759"/>
<dbReference type="CDD" id="cd04301">
    <property type="entry name" value="NAT_SF"/>
    <property type="match status" value="1"/>
</dbReference>
<dbReference type="SUPFAM" id="SSF55729">
    <property type="entry name" value="Acyl-CoA N-acyltransferases (Nat)"/>
    <property type="match status" value="1"/>
</dbReference>
<keyword evidence="7" id="KW-0808">Transferase</keyword>
<dbReference type="EMBL" id="JAACJK010000222">
    <property type="protein sequence ID" value="KAF5314183.1"/>
    <property type="molecule type" value="Genomic_DNA"/>
</dbReference>
<evidence type="ECO:0000313" key="14">
    <source>
        <dbReference type="Proteomes" id="UP000541558"/>
    </source>
</evidence>
<comment type="catalytic activity">
    <reaction evidence="10">
        <text>N-terminal L-seryl-[histone H2A] + acetyl-CoA = N-terminal N(alpha)-acetyl-L-seryl-[histone H2A] + CoA + H(+)</text>
        <dbReference type="Rhea" id="RHEA:50600"/>
        <dbReference type="Rhea" id="RHEA-COMP:12742"/>
        <dbReference type="Rhea" id="RHEA-COMP:12744"/>
        <dbReference type="ChEBI" id="CHEBI:15378"/>
        <dbReference type="ChEBI" id="CHEBI:57287"/>
        <dbReference type="ChEBI" id="CHEBI:57288"/>
        <dbReference type="ChEBI" id="CHEBI:64738"/>
        <dbReference type="ChEBI" id="CHEBI:83690"/>
        <dbReference type="EC" id="2.3.1.257"/>
    </reaction>
</comment>
<organism evidence="13 14">
    <name type="scientific">Ephemerocybe angulata</name>
    <dbReference type="NCBI Taxonomy" id="980116"/>
    <lineage>
        <taxon>Eukaryota</taxon>
        <taxon>Fungi</taxon>
        <taxon>Dikarya</taxon>
        <taxon>Basidiomycota</taxon>
        <taxon>Agaricomycotina</taxon>
        <taxon>Agaricomycetes</taxon>
        <taxon>Agaricomycetidae</taxon>
        <taxon>Agaricales</taxon>
        <taxon>Agaricineae</taxon>
        <taxon>Psathyrellaceae</taxon>
        <taxon>Ephemerocybe</taxon>
    </lineage>
</organism>
<dbReference type="InterPro" id="IPR000182">
    <property type="entry name" value="GNAT_dom"/>
</dbReference>
<evidence type="ECO:0000256" key="4">
    <source>
        <dbReference type="ARBA" id="ARBA00012950"/>
    </source>
</evidence>
<protein>
    <recommendedName>
        <fullName evidence="5">N-alpha-acetyltransferase 40</fullName>
        <ecNumber evidence="4">2.3.1.257</ecNumber>
    </recommendedName>
</protein>
<comment type="subcellular location">
    <subcellularLocation>
        <location evidence="2">Cytoplasm</location>
    </subcellularLocation>
    <subcellularLocation>
        <location evidence="1">Nucleus</location>
    </subcellularLocation>
</comment>
<comment type="similarity">
    <text evidence="3">Belongs to the acetyltransferase family. NAA40 subfamily.</text>
</comment>
<dbReference type="GO" id="GO:0010485">
    <property type="term" value="F:histone H4 acetyltransferase activity"/>
    <property type="evidence" value="ECO:0007669"/>
    <property type="project" value="InterPro"/>
</dbReference>
<gene>
    <name evidence="13" type="ORF">D9611_006855</name>
</gene>
<accession>A0A8H5B1A7</accession>